<proteinExistence type="inferred from homology"/>
<name>A0ABY4BQC1_9FLAO</name>
<dbReference type="EMBL" id="CP094532">
    <property type="protein sequence ID" value="UOE40412.1"/>
    <property type="molecule type" value="Genomic_DNA"/>
</dbReference>
<keyword evidence="3" id="KW-1185">Reference proteome</keyword>
<protein>
    <recommendedName>
        <fullName evidence="4">Prevent-host-death protein</fullName>
    </recommendedName>
</protein>
<organism evidence="2 3">
    <name type="scientific">Chryseobacterium suipulveris</name>
    <dbReference type="NCBI Taxonomy" id="2929800"/>
    <lineage>
        <taxon>Bacteria</taxon>
        <taxon>Pseudomonadati</taxon>
        <taxon>Bacteroidota</taxon>
        <taxon>Flavobacteriia</taxon>
        <taxon>Flavobacteriales</taxon>
        <taxon>Weeksellaceae</taxon>
        <taxon>Chryseobacterium group</taxon>
        <taxon>Chryseobacterium</taxon>
    </lineage>
</organism>
<evidence type="ECO:0000313" key="2">
    <source>
        <dbReference type="EMBL" id="UOE40412.1"/>
    </source>
</evidence>
<dbReference type="Proteomes" id="UP000831460">
    <property type="component" value="Chromosome"/>
</dbReference>
<evidence type="ECO:0000256" key="1">
    <source>
        <dbReference type="ARBA" id="ARBA00009981"/>
    </source>
</evidence>
<dbReference type="InterPro" id="IPR020271">
    <property type="entry name" value="Uncharacterised_MJ1172"/>
</dbReference>
<evidence type="ECO:0000313" key="3">
    <source>
        <dbReference type="Proteomes" id="UP000831460"/>
    </source>
</evidence>
<reference evidence="2 3" key="1">
    <citation type="submission" date="2022-03" db="EMBL/GenBank/DDBJ databases">
        <title>Chryseobacterium sp. isolated from particulate matters in swine house.</title>
        <authorList>
            <person name="Won M."/>
            <person name="Kim S.-J."/>
            <person name="Kwon S.-W."/>
        </authorList>
    </citation>
    <scope>NUCLEOTIDE SEQUENCE [LARGE SCALE GENOMIC DNA]</scope>
    <source>
        <strain evidence="2 3">SC2-2</strain>
    </source>
</reference>
<accession>A0ABY4BQC1</accession>
<dbReference type="Pfam" id="PF10884">
    <property type="entry name" value="DUF2683"/>
    <property type="match status" value="1"/>
</dbReference>
<gene>
    <name evidence="2" type="ORF">MTP09_10905</name>
</gene>
<sequence length="84" mass="9580">MKTITVSDFRKDIKKYAELAETEKIIVNRGSGKAFLVVPIQTVVDEGYSKEFIERILLAEQQIKEGKSTKITSEKELSEFLNDL</sequence>
<evidence type="ECO:0008006" key="4">
    <source>
        <dbReference type="Google" id="ProtNLM"/>
    </source>
</evidence>
<dbReference type="SUPFAM" id="SSF143120">
    <property type="entry name" value="YefM-like"/>
    <property type="match status" value="1"/>
</dbReference>
<dbReference type="RefSeq" id="WP_243548436.1">
    <property type="nucleotide sequence ID" value="NZ_CP094532.1"/>
</dbReference>
<comment type="similarity">
    <text evidence="1">Belongs to the phD/YefM antitoxin family.</text>
</comment>
<dbReference type="InterPro" id="IPR036165">
    <property type="entry name" value="YefM-like_sf"/>
</dbReference>